<dbReference type="AlphaFoldDB" id="A0AAN6QBD6"/>
<evidence type="ECO:0000256" key="1">
    <source>
        <dbReference type="SAM" id="MobiDB-lite"/>
    </source>
</evidence>
<dbReference type="EMBL" id="MU853383">
    <property type="protein sequence ID" value="KAK4107085.1"/>
    <property type="molecule type" value="Genomic_DNA"/>
</dbReference>
<dbReference type="RefSeq" id="XP_064664655.1">
    <property type="nucleotide sequence ID" value="XM_064810096.1"/>
</dbReference>
<keyword evidence="4" id="KW-1185">Reference proteome</keyword>
<feature type="region of interest" description="Disordered" evidence="1">
    <location>
        <begin position="1"/>
        <end position="32"/>
    </location>
</feature>
<dbReference type="Proteomes" id="UP001302812">
    <property type="component" value="Unassembled WGS sequence"/>
</dbReference>
<protein>
    <submittedName>
        <fullName evidence="3">Uncharacterized protein</fullName>
    </submittedName>
</protein>
<keyword evidence="2" id="KW-0812">Transmembrane</keyword>
<name>A0AAN6QBD6_9PEZI</name>
<organism evidence="3 4">
    <name type="scientific">Canariomyces notabilis</name>
    <dbReference type="NCBI Taxonomy" id="2074819"/>
    <lineage>
        <taxon>Eukaryota</taxon>
        <taxon>Fungi</taxon>
        <taxon>Dikarya</taxon>
        <taxon>Ascomycota</taxon>
        <taxon>Pezizomycotina</taxon>
        <taxon>Sordariomycetes</taxon>
        <taxon>Sordariomycetidae</taxon>
        <taxon>Sordariales</taxon>
        <taxon>Chaetomiaceae</taxon>
        <taxon>Canariomyces</taxon>
    </lineage>
</organism>
<sequence length="136" mass="16058">MPFPSVCQRHGDSRLEHASPTTSSSSALQRPRETQLSTSRCFTVAVASLFSHTFHLLRRLNYPESRTTPNVVYFFFFFFFFFFLKDQKSPIPIDFLPFRVLRRSFWPEREWNNDTDISLKSEVIQKGSYRLIVGCY</sequence>
<reference evidence="3" key="1">
    <citation type="journal article" date="2023" name="Mol. Phylogenet. Evol.">
        <title>Genome-scale phylogeny and comparative genomics of the fungal order Sordariales.</title>
        <authorList>
            <person name="Hensen N."/>
            <person name="Bonometti L."/>
            <person name="Westerberg I."/>
            <person name="Brannstrom I.O."/>
            <person name="Guillou S."/>
            <person name="Cros-Aarteil S."/>
            <person name="Calhoun S."/>
            <person name="Haridas S."/>
            <person name="Kuo A."/>
            <person name="Mondo S."/>
            <person name="Pangilinan J."/>
            <person name="Riley R."/>
            <person name="LaButti K."/>
            <person name="Andreopoulos B."/>
            <person name="Lipzen A."/>
            <person name="Chen C."/>
            <person name="Yan M."/>
            <person name="Daum C."/>
            <person name="Ng V."/>
            <person name="Clum A."/>
            <person name="Steindorff A."/>
            <person name="Ohm R.A."/>
            <person name="Martin F."/>
            <person name="Silar P."/>
            <person name="Natvig D.O."/>
            <person name="Lalanne C."/>
            <person name="Gautier V."/>
            <person name="Ament-Velasquez S.L."/>
            <person name="Kruys A."/>
            <person name="Hutchinson M.I."/>
            <person name="Powell A.J."/>
            <person name="Barry K."/>
            <person name="Miller A.N."/>
            <person name="Grigoriev I.V."/>
            <person name="Debuchy R."/>
            <person name="Gladieux P."/>
            <person name="Hiltunen Thoren M."/>
            <person name="Johannesson H."/>
        </authorList>
    </citation>
    <scope>NUCLEOTIDE SEQUENCE</scope>
    <source>
        <strain evidence="3">CBS 508.74</strain>
    </source>
</reference>
<keyword evidence="2" id="KW-1133">Transmembrane helix</keyword>
<dbReference type="GeneID" id="89934220"/>
<keyword evidence="2" id="KW-0472">Membrane</keyword>
<evidence type="ECO:0000313" key="4">
    <source>
        <dbReference type="Proteomes" id="UP001302812"/>
    </source>
</evidence>
<reference evidence="3" key="2">
    <citation type="submission" date="2023-05" db="EMBL/GenBank/DDBJ databases">
        <authorList>
            <consortium name="Lawrence Berkeley National Laboratory"/>
            <person name="Steindorff A."/>
            <person name="Hensen N."/>
            <person name="Bonometti L."/>
            <person name="Westerberg I."/>
            <person name="Brannstrom I.O."/>
            <person name="Guillou S."/>
            <person name="Cros-Aarteil S."/>
            <person name="Calhoun S."/>
            <person name="Haridas S."/>
            <person name="Kuo A."/>
            <person name="Mondo S."/>
            <person name="Pangilinan J."/>
            <person name="Riley R."/>
            <person name="Labutti K."/>
            <person name="Andreopoulos B."/>
            <person name="Lipzen A."/>
            <person name="Chen C."/>
            <person name="Yanf M."/>
            <person name="Daum C."/>
            <person name="Ng V."/>
            <person name="Clum A."/>
            <person name="Ohm R."/>
            <person name="Martin F."/>
            <person name="Silar P."/>
            <person name="Natvig D."/>
            <person name="Lalanne C."/>
            <person name="Gautier V."/>
            <person name="Ament-Velasquez S.L."/>
            <person name="Kruys A."/>
            <person name="Hutchinson M.I."/>
            <person name="Powell A.J."/>
            <person name="Barry K."/>
            <person name="Miller A.N."/>
            <person name="Grigoriev I.V."/>
            <person name="Debuchy R."/>
            <person name="Gladieux P."/>
            <person name="Thoren M.H."/>
            <person name="Johannesson H."/>
        </authorList>
    </citation>
    <scope>NUCLEOTIDE SEQUENCE</scope>
    <source>
        <strain evidence="3">CBS 508.74</strain>
    </source>
</reference>
<gene>
    <name evidence="3" type="ORF">N656DRAFT_561087</name>
</gene>
<proteinExistence type="predicted"/>
<feature type="compositionally biased region" description="Polar residues" evidence="1">
    <location>
        <begin position="19"/>
        <end position="32"/>
    </location>
</feature>
<evidence type="ECO:0000313" key="3">
    <source>
        <dbReference type="EMBL" id="KAK4107085.1"/>
    </source>
</evidence>
<accession>A0AAN6QBD6</accession>
<comment type="caution">
    <text evidence="3">The sequence shown here is derived from an EMBL/GenBank/DDBJ whole genome shotgun (WGS) entry which is preliminary data.</text>
</comment>
<feature type="transmembrane region" description="Helical" evidence="2">
    <location>
        <begin position="67"/>
        <end position="84"/>
    </location>
</feature>
<evidence type="ECO:0000256" key="2">
    <source>
        <dbReference type="SAM" id="Phobius"/>
    </source>
</evidence>